<evidence type="ECO:0000256" key="5">
    <source>
        <dbReference type="ARBA" id="ARBA00022692"/>
    </source>
</evidence>
<feature type="transmembrane region" description="Helical" evidence="8">
    <location>
        <begin position="276"/>
        <end position="293"/>
    </location>
</feature>
<feature type="transmembrane region" description="Helical" evidence="8">
    <location>
        <begin position="107"/>
        <end position="125"/>
    </location>
</feature>
<feature type="domain" description="Glycosyltransferase RgtA/B/C/D-like" evidence="9">
    <location>
        <begin position="57"/>
        <end position="216"/>
    </location>
</feature>
<dbReference type="GO" id="GO:0016763">
    <property type="term" value="F:pentosyltransferase activity"/>
    <property type="evidence" value="ECO:0007669"/>
    <property type="project" value="TreeGrafter"/>
</dbReference>
<keyword evidence="11" id="KW-1185">Reference proteome</keyword>
<reference evidence="10 11" key="1">
    <citation type="submission" date="2021-05" db="EMBL/GenBank/DDBJ databases">
        <title>A Polyphasic approach of four new species of the genus Ohtaekwangia: Ohtaekwangia histidinii sp. nov., Ohtaekwangia cretensis sp. nov., Ohtaekwangia indiensis sp. nov., Ohtaekwangia reichenbachii sp. nov. from diverse environment.</title>
        <authorList>
            <person name="Octaviana S."/>
        </authorList>
    </citation>
    <scope>NUCLEOTIDE SEQUENCE [LARGE SCALE GENOMIC DNA]</scope>
    <source>
        <strain evidence="10 11">PWU5</strain>
    </source>
</reference>
<feature type="transmembrane region" description="Helical" evidence="8">
    <location>
        <begin position="330"/>
        <end position="351"/>
    </location>
</feature>
<name>A0AAP2E0E4_9BACT</name>
<keyword evidence="2" id="KW-1003">Cell membrane</keyword>
<dbReference type="Pfam" id="PF13231">
    <property type="entry name" value="PMT_2"/>
    <property type="match status" value="1"/>
</dbReference>
<organism evidence="10 11">
    <name type="scientific">Dawidia cretensis</name>
    <dbReference type="NCBI Taxonomy" id="2782350"/>
    <lineage>
        <taxon>Bacteria</taxon>
        <taxon>Pseudomonadati</taxon>
        <taxon>Bacteroidota</taxon>
        <taxon>Cytophagia</taxon>
        <taxon>Cytophagales</taxon>
        <taxon>Chryseotaleaceae</taxon>
        <taxon>Dawidia</taxon>
    </lineage>
</organism>
<dbReference type="Proteomes" id="UP001319080">
    <property type="component" value="Unassembled WGS sequence"/>
</dbReference>
<dbReference type="EC" id="2.4.-.-" evidence="10"/>
<dbReference type="InterPro" id="IPR050297">
    <property type="entry name" value="LipidA_mod_glycosyltrf_83"/>
</dbReference>
<dbReference type="GO" id="GO:0005886">
    <property type="term" value="C:plasma membrane"/>
    <property type="evidence" value="ECO:0007669"/>
    <property type="project" value="UniProtKB-SubCell"/>
</dbReference>
<evidence type="ECO:0000256" key="1">
    <source>
        <dbReference type="ARBA" id="ARBA00004651"/>
    </source>
</evidence>
<feature type="transmembrane region" description="Helical" evidence="8">
    <location>
        <begin position="249"/>
        <end position="270"/>
    </location>
</feature>
<sequence length="513" mass="57488">MIPSASSLHAEKRLTVILAAACFLLHLAVNLAGGYGLFRDELYYLACSDNLAWGYVDQPPFSLFILKLVRLVAGDSLVAVRMVPALAHAGTVALVGLIVCELGGRRFAVFMACLAVTVSIIHLAMGGYYSMNGLDIVLWSAALYVLLILYRTGNHYYWLLLGTLLGIGLLNKISVLFFGAGIFVSLVIAQRRWLATPWPYIAGAIALLVFTPYIFWNWQHDLAHLEFIHEANAGKYSTRTRWDFIHEQLILLNPFNIPLWAAGLVVLFTYKPLRPYRWLGWMFMTVFLILFINGTSKGEYMTPAYGCLFAAGAVWCEQRLIGRGLYWIRYAYATVVIIGTLLVLPSVLPILPVTDYVAYAEAVGLKPTSNENKELSELPQFYADMFGWQEKADAVAKAYQSLSPEDQARCAIISDNYGRCGAIDYYGRAYGLPKAIGTHNNYWIWGPRNHTGEVMIILGGRLKDHAEYFESCEKVGVATCQYCMPYENNVGVYVGRKLKKPLAEIWDGLKHYD</sequence>
<comment type="caution">
    <text evidence="10">The sequence shown here is derived from an EMBL/GenBank/DDBJ whole genome shotgun (WGS) entry which is preliminary data.</text>
</comment>
<feature type="transmembrane region" description="Helical" evidence="8">
    <location>
        <begin position="198"/>
        <end position="216"/>
    </location>
</feature>
<proteinExistence type="predicted"/>
<evidence type="ECO:0000256" key="6">
    <source>
        <dbReference type="ARBA" id="ARBA00022989"/>
    </source>
</evidence>
<feature type="transmembrane region" description="Helical" evidence="8">
    <location>
        <begin position="157"/>
        <end position="186"/>
    </location>
</feature>
<dbReference type="PANTHER" id="PTHR33908:SF11">
    <property type="entry name" value="MEMBRANE PROTEIN"/>
    <property type="match status" value="1"/>
</dbReference>
<evidence type="ECO:0000313" key="10">
    <source>
        <dbReference type="EMBL" id="MBT1709189.1"/>
    </source>
</evidence>
<evidence type="ECO:0000313" key="11">
    <source>
        <dbReference type="Proteomes" id="UP001319080"/>
    </source>
</evidence>
<evidence type="ECO:0000256" key="3">
    <source>
        <dbReference type="ARBA" id="ARBA00022676"/>
    </source>
</evidence>
<evidence type="ECO:0000256" key="8">
    <source>
        <dbReference type="SAM" id="Phobius"/>
    </source>
</evidence>
<accession>A0AAP2E0E4</accession>
<dbReference type="InterPro" id="IPR038731">
    <property type="entry name" value="RgtA/B/C-like"/>
</dbReference>
<evidence type="ECO:0000256" key="7">
    <source>
        <dbReference type="ARBA" id="ARBA00023136"/>
    </source>
</evidence>
<evidence type="ECO:0000259" key="9">
    <source>
        <dbReference type="Pfam" id="PF13231"/>
    </source>
</evidence>
<evidence type="ECO:0000256" key="2">
    <source>
        <dbReference type="ARBA" id="ARBA00022475"/>
    </source>
</evidence>
<keyword evidence="6 8" id="KW-1133">Transmembrane helix</keyword>
<dbReference type="AlphaFoldDB" id="A0AAP2E0E4"/>
<dbReference type="RefSeq" id="WP_254084770.1">
    <property type="nucleotide sequence ID" value="NZ_JAHESE010000011.1"/>
</dbReference>
<feature type="transmembrane region" description="Helical" evidence="8">
    <location>
        <begin position="78"/>
        <end position="100"/>
    </location>
</feature>
<dbReference type="GO" id="GO:0009103">
    <property type="term" value="P:lipopolysaccharide biosynthetic process"/>
    <property type="evidence" value="ECO:0007669"/>
    <property type="project" value="UniProtKB-ARBA"/>
</dbReference>
<dbReference type="EMBL" id="JAHESE010000011">
    <property type="protein sequence ID" value="MBT1709189.1"/>
    <property type="molecule type" value="Genomic_DNA"/>
</dbReference>
<dbReference type="PANTHER" id="PTHR33908">
    <property type="entry name" value="MANNOSYLTRANSFERASE YKCB-RELATED"/>
    <property type="match status" value="1"/>
</dbReference>
<feature type="transmembrane region" description="Helical" evidence="8">
    <location>
        <begin position="131"/>
        <end position="150"/>
    </location>
</feature>
<evidence type="ECO:0000256" key="4">
    <source>
        <dbReference type="ARBA" id="ARBA00022679"/>
    </source>
</evidence>
<comment type="subcellular location">
    <subcellularLocation>
        <location evidence="1">Cell membrane</location>
        <topology evidence="1">Multi-pass membrane protein</topology>
    </subcellularLocation>
</comment>
<keyword evidence="7 8" id="KW-0472">Membrane</keyword>
<keyword evidence="5 8" id="KW-0812">Transmembrane</keyword>
<gene>
    <name evidence="10" type="ORF">KK062_13185</name>
</gene>
<protein>
    <submittedName>
        <fullName evidence="10">Glycosyltransferase family 39 protein</fullName>
        <ecNumber evidence="10">2.4.-.-</ecNumber>
    </submittedName>
</protein>
<keyword evidence="4 10" id="KW-0808">Transferase</keyword>
<keyword evidence="3 10" id="KW-0328">Glycosyltransferase</keyword>